<dbReference type="InParanoid" id="A0A1Z5JGA3"/>
<dbReference type="AlphaFoldDB" id="A0A1Z5JGA3"/>
<feature type="domain" description="Glycosyl transferase family 1" evidence="2">
    <location>
        <begin position="220"/>
        <end position="370"/>
    </location>
</feature>
<keyword evidence="5" id="KW-1185">Reference proteome</keyword>
<dbReference type="SUPFAM" id="SSF53756">
    <property type="entry name" value="UDP-Glycosyltransferase/glycogen phosphorylase"/>
    <property type="match status" value="1"/>
</dbReference>
<evidence type="ECO:0000313" key="5">
    <source>
        <dbReference type="Proteomes" id="UP000198406"/>
    </source>
</evidence>
<gene>
    <name evidence="4" type="ORF">FisN_2Hh516</name>
</gene>
<dbReference type="InterPro" id="IPR050194">
    <property type="entry name" value="Glycosyltransferase_grp1"/>
</dbReference>
<dbReference type="InterPro" id="IPR001296">
    <property type="entry name" value="Glyco_trans_1"/>
</dbReference>
<dbReference type="EC" id="2.4.1.87" evidence="4"/>
<sequence>MIFAKDDKTPLRLCLFVEPSPFTYMSGYANRFQALLQYLADKHLEDDVHIVTTEVVNTMNLPQTWLGFPIHYTAGFRLPHYPLMSLSCDYTLRSLRTVIHHRPHIIHASSPGFLVLSAALISRMFSIPLLVSYHTHLPIYVRTYLPKLFGLPEWIVWQWIRWVHHVLADLTIVTSPQIQQEFQQHGIDQVMVWPKGVDTNTFHPRYKDEAMRAIMTDGHKEDFLVVYVGRIATEKGLHLLPEIMKRLPPNVRLCCIGIGPYEEELRSLLLPTNRVVFTGPLQGRALSQAFASADVFVMPSTSETLGFVVLESMASGVPVVAARAGGLVDLIRDGETGFLVTPNDADEYANRIRQLQLDASLRDKMAQRARLDTETWSWTASMETLRMQYYSVARQNMRLRWEQRLWNMFSFSGRRRVDGMQSEE</sequence>
<dbReference type="PANTHER" id="PTHR45947">
    <property type="entry name" value="SULFOQUINOVOSYL TRANSFERASE SQD2"/>
    <property type="match status" value="1"/>
</dbReference>
<accession>A0A1Z5JGA3</accession>
<dbReference type="PANTHER" id="PTHR45947:SF3">
    <property type="entry name" value="SULFOQUINOVOSYL TRANSFERASE SQD2"/>
    <property type="match status" value="1"/>
</dbReference>
<dbReference type="EMBL" id="BDSP01000060">
    <property type="protein sequence ID" value="GAX13033.1"/>
    <property type="molecule type" value="Genomic_DNA"/>
</dbReference>
<dbReference type="Pfam" id="PF00534">
    <property type="entry name" value="Glycos_transf_1"/>
    <property type="match status" value="1"/>
</dbReference>
<keyword evidence="1 4" id="KW-0328">Glycosyltransferase</keyword>
<reference evidence="4 5" key="1">
    <citation type="journal article" date="2015" name="Plant Cell">
        <title>Oil accumulation by the oleaginous diatom Fistulifera solaris as revealed by the genome and transcriptome.</title>
        <authorList>
            <person name="Tanaka T."/>
            <person name="Maeda Y."/>
            <person name="Veluchamy A."/>
            <person name="Tanaka M."/>
            <person name="Abida H."/>
            <person name="Marechal E."/>
            <person name="Bowler C."/>
            <person name="Muto M."/>
            <person name="Sunaga Y."/>
            <person name="Tanaka M."/>
            <person name="Yoshino T."/>
            <person name="Taniguchi T."/>
            <person name="Fukuda Y."/>
            <person name="Nemoto M."/>
            <person name="Matsumoto M."/>
            <person name="Wong P.S."/>
            <person name="Aburatani S."/>
            <person name="Fujibuchi W."/>
        </authorList>
    </citation>
    <scope>NUCLEOTIDE SEQUENCE [LARGE SCALE GENOMIC DNA]</scope>
    <source>
        <strain evidence="4 5">JPCC DA0580</strain>
    </source>
</reference>
<keyword evidence="4" id="KW-0808">Transferase</keyword>
<dbReference type="CDD" id="cd03814">
    <property type="entry name" value="GT4-like"/>
    <property type="match status" value="1"/>
</dbReference>
<dbReference type="Proteomes" id="UP000198406">
    <property type="component" value="Unassembled WGS sequence"/>
</dbReference>
<dbReference type="GO" id="GO:0047276">
    <property type="term" value="F:N-acetyllactosaminide 3-alpha-galactosyltransferase activity"/>
    <property type="evidence" value="ECO:0007669"/>
    <property type="project" value="UniProtKB-EC"/>
</dbReference>
<comment type="caution">
    <text evidence="4">The sequence shown here is derived from an EMBL/GenBank/DDBJ whole genome shotgun (WGS) entry which is preliminary data.</text>
</comment>
<organism evidence="4 5">
    <name type="scientific">Fistulifera solaris</name>
    <name type="common">Oleaginous diatom</name>
    <dbReference type="NCBI Taxonomy" id="1519565"/>
    <lineage>
        <taxon>Eukaryota</taxon>
        <taxon>Sar</taxon>
        <taxon>Stramenopiles</taxon>
        <taxon>Ochrophyta</taxon>
        <taxon>Bacillariophyta</taxon>
        <taxon>Bacillariophyceae</taxon>
        <taxon>Bacillariophycidae</taxon>
        <taxon>Naviculales</taxon>
        <taxon>Naviculaceae</taxon>
        <taxon>Fistulifera</taxon>
    </lineage>
</organism>
<proteinExistence type="predicted"/>
<evidence type="ECO:0000313" key="4">
    <source>
        <dbReference type="EMBL" id="GAX13033.1"/>
    </source>
</evidence>
<dbReference type="Pfam" id="PF13439">
    <property type="entry name" value="Glyco_transf_4"/>
    <property type="match status" value="1"/>
</dbReference>
<dbReference type="InterPro" id="IPR028098">
    <property type="entry name" value="Glyco_trans_4-like_N"/>
</dbReference>
<evidence type="ECO:0000256" key="1">
    <source>
        <dbReference type="ARBA" id="ARBA00022676"/>
    </source>
</evidence>
<protein>
    <submittedName>
        <fullName evidence="4">N-acetyllactosaminide 3-alpha-galactosyltransferase</fullName>
        <ecNumber evidence="4">2.4.1.87</ecNumber>
    </submittedName>
</protein>
<feature type="domain" description="Glycosyltransferase subfamily 4-like N-terminal" evidence="3">
    <location>
        <begin position="27"/>
        <end position="200"/>
    </location>
</feature>
<evidence type="ECO:0000259" key="2">
    <source>
        <dbReference type="Pfam" id="PF00534"/>
    </source>
</evidence>
<dbReference type="OrthoDB" id="443318at2759"/>
<dbReference type="Gene3D" id="3.40.50.2000">
    <property type="entry name" value="Glycogen Phosphorylase B"/>
    <property type="match status" value="2"/>
</dbReference>
<evidence type="ECO:0000259" key="3">
    <source>
        <dbReference type="Pfam" id="PF13439"/>
    </source>
</evidence>
<name>A0A1Z5JGA3_FISSO</name>